<dbReference type="Proteomes" id="UP000298781">
    <property type="component" value="Chromosome"/>
</dbReference>
<dbReference type="KEGG" id="pstg:E8M01_22095"/>
<dbReference type="AlphaFoldDB" id="A0A4D7AZB3"/>
<evidence type="ECO:0000313" key="2">
    <source>
        <dbReference type="Proteomes" id="UP000298781"/>
    </source>
</evidence>
<sequence>MDLDAMLARAALTIALCFAGGSFADLRAATCTYSRAEDLGRDVAAHFVARTLDHLARRLPARPVTIHVEHSLADDLSFSARVPAARVEARLARAETAEPRQAARLRGVLDGMQCQGLTCRFGPSGILHNTLYLQSVSFVRTGGCLAIARIALLDGD</sequence>
<proteinExistence type="predicted"/>
<accession>A0A4D7AZB3</accession>
<organism evidence="1 2">
    <name type="scientific">Phreatobacter stygius</name>
    <dbReference type="NCBI Taxonomy" id="1940610"/>
    <lineage>
        <taxon>Bacteria</taxon>
        <taxon>Pseudomonadati</taxon>
        <taxon>Pseudomonadota</taxon>
        <taxon>Alphaproteobacteria</taxon>
        <taxon>Hyphomicrobiales</taxon>
        <taxon>Phreatobacteraceae</taxon>
        <taxon>Phreatobacter</taxon>
    </lineage>
</organism>
<reference evidence="1 2" key="1">
    <citation type="submission" date="2019-04" db="EMBL/GenBank/DDBJ databases">
        <title>Phreatobacter aquaticus sp. nov.</title>
        <authorList>
            <person name="Choi A."/>
        </authorList>
    </citation>
    <scope>NUCLEOTIDE SEQUENCE [LARGE SCALE GENOMIC DNA]</scope>
    <source>
        <strain evidence="1 2">KCTC 52518</strain>
    </source>
</reference>
<evidence type="ECO:0000313" key="1">
    <source>
        <dbReference type="EMBL" id="QCI66689.1"/>
    </source>
</evidence>
<dbReference type="RefSeq" id="WP_136962129.1">
    <property type="nucleotide sequence ID" value="NZ_CP039690.1"/>
</dbReference>
<gene>
    <name evidence="1" type="ORF">E8M01_22095</name>
</gene>
<keyword evidence="2" id="KW-1185">Reference proteome</keyword>
<protein>
    <submittedName>
        <fullName evidence="1">Uncharacterized protein</fullName>
    </submittedName>
</protein>
<dbReference type="EMBL" id="CP039690">
    <property type="protein sequence ID" value="QCI66689.1"/>
    <property type="molecule type" value="Genomic_DNA"/>
</dbReference>
<name>A0A4D7AZB3_9HYPH</name>